<dbReference type="Proteomes" id="UP000290408">
    <property type="component" value="Chromosome"/>
</dbReference>
<reference evidence="1 2" key="1">
    <citation type="submission" date="2019-02" db="EMBL/GenBank/DDBJ databases">
        <title>Genomic data mining of an Antarctic deep-sea actinobacterium, Janibacterlimosus P3-3-X1.</title>
        <authorList>
            <person name="Liao L."/>
            <person name="Chen B."/>
        </authorList>
    </citation>
    <scope>NUCLEOTIDE SEQUENCE [LARGE SCALE GENOMIC DNA]</scope>
    <source>
        <strain evidence="1 2">P3-3-X1</strain>
    </source>
</reference>
<evidence type="ECO:0000313" key="1">
    <source>
        <dbReference type="EMBL" id="QBF45904.1"/>
    </source>
</evidence>
<evidence type="ECO:0008006" key="3">
    <source>
        <dbReference type="Google" id="ProtNLM"/>
    </source>
</evidence>
<sequence length="82" mass="9402">MQQSRQKCCTQTITIPDEALGKHRQKHTWGTPAWFDAYARRTTVERSFGGLKRDDVGMLQSGWTRQVGLVKLKRPRFDAAPV</sequence>
<evidence type="ECO:0000313" key="2">
    <source>
        <dbReference type="Proteomes" id="UP000290408"/>
    </source>
</evidence>
<accession>A0A4P6MQZ9</accession>
<name>A0A4P6MQZ9_9MICO</name>
<protein>
    <recommendedName>
        <fullName evidence="3">Transposase DDE domain-containing protein</fullName>
    </recommendedName>
</protein>
<dbReference type="RefSeq" id="WP_130629134.1">
    <property type="nucleotide sequence ID" value="NZ_CP036164.1"/>
</dbReference>
<organism evidence="1 2">
    <name type="scientific">Janibacter limosus</name>
    <dbReference type="NCBI Taxonomy" id="53458"/>
    <lineage>
        <taxon>Bacteria</taxon>
        <taxon>Bacillati</taxon>
        <taxon>Actinomycetota</taxon>
        <taxon>Actinomycetes</taxon>
        <taxon>Micrococcales</taxon>
        <taxon>Intrasporangiaceae</taxon>
        <taxon>Janibacter</taxon>
    </lineage>
</organism>
<dbReference type="AlphaFoldDB" id="A0A4P6MQZ9"/>
<dbReference type="KEGG" id="jli:EXU32_06320"/>
<dbReference type="EMBL" id="CP036164">
    <property type="protein sequence ID" value="QBF45904.1"/>
    <property type="molecule type" value="Genomic_DNA"/>
</dbReference>
<proteinExistence type="predicted"/>
<dbReference type="OrthoDB" id="3837969at2"/>
<gene>
    <name evidence="1" type="ORF">EXU32_06320</name>
</gene>
<keyword evidence="2" id="KW-1185">Reference proteome</keyword>